<evidence type="ECO:0000256" key="1">
    <source>
        <dbReference type="ARBA" id="ARBA00007677"/>
    </source>
</evidence>
<dbReference type="SUPFAM" id="SSF53448">
    <property type="entry name" value="Nucleotide-diphospho-sugar transferases"/>
    <property type="match status" value="1"/>
</dbReference>
<dbReference type="InParanoid" id="W2S8T3"/>
<dbReference type="FunCoup" id="W2S8T3">
    <property type="interactions" value="37"/>
</dbReference>
<dbReference type="STRING" id="1220924.W2S8T3"/>
<evidence type="ECO:0000256" key="2">
    <source>
        <dbReference type="ARBA" id="ARBA00022676"/>
    </source>
</evidence>
<dbReference type="VEuPathDB" id="FungiDB:HMPREF1541_09963"/>
<feature type="transmembrane region" description="Helical" evidence="6">
    <location>
        <begin position="54"/>
        <end position="77"/>
    </location>
</feature>
<accession>W2S8T3</accession>
<feature type="compositionally biased region" description="Basic and acidic residues" evidence="5">
    <location>
        <begin position="450"/>
        <end position="459"/>
    </location>
</feature>
<dbReference type="eggNOG" id="KOG4472">
    <property type="taxonomic scope" value="Eukaryota"/>
</dbReference>
<evidence type="ECO:0000256" key="6">
    <source>
        <dbReference type="SAM" id="Phobius"/>
    </source>
</evidence>
<dbReference type="GeneID" id="19977302"/>
<feature type="region of interest" description="Disordered" evidence="5">
    <location>
        <begin position="448"/>
        <end position="470"/>
    </location>
</feature>
<keyword evidence="3" id="KW-0808">Transferase</keyword>
<dbReference type="PANTHER" id="PTHR31121">
    <property type="entry name" value="ALPHA-1,2 MANNOSYLTRANSFERASE KTR1"/>
    <property type="match status" value="1"/>
</dbReference>
<evidence type="ECO:0000313" key="8">
    <source>
        <dbReference type="Proteomes" id="UP000030752"/>
    </source>
</evidence>
<dbReference type="Pfam" id="PF01793">
    <property type="entry name" value="Glyco_transf_15"/>
    <property type="match status" value="1"/>
</dbReference>
<evidence type="ECO:0008006" key="9">
    <source>
        <dbReference type="Google" id="ProtNLM"/>
    </source>
</evidence>
<dbReference type="PANTHER" id="PTHR31121:SF2">
    <property type="entry name" value="MANNOSYLTRANSFERASE KTR5-RELATED"/>
    <property type="match status" value="1"/>
</dbReference>
<dbReference type="GO" id="GO:0005794">
    <property type="term" value="C:Golgi apparatus"/>
    <property type="evidence" value="ECO:0007669"/>
    <property type="project" value="TreeGrafter"/>
</dbReference>
<dbReference type="GO" id="GO:0016020">
    <property type="term" value="C:membrane"/>
    <property type="evidence" value="ECO:0007669"/>
    <property type="project" value="InterPro"/>
</dbReference>
<keyword evidence="8" id="KW-1185">Reference proteome</keyword>
<dbReference type="OrthoDB" id="439943at2759"/>
<evidence type="ECO:0000256" key="5">
    <source>
        <dbReference type="SAM" id="MobiDB-lite"/>
    </source>
</evidence>
<reference evidence="7 8" key="1">
    <citation type="submission" date="2013-03" db="EMBL/GenBank/DDBJ databases">
        <title>The Genome Sequence of Phialophora europaea CBS 101466.</title>
        <authorList>
            <consortium name="The Broad Institute Genomics Platform"/>
            <person name="Cuomo C."/>
            <person name="de Hoog S."/>
            <person name="Gorbushina A."/>
            <person name="Walker B."/>
            <person name="Young S.K."/>
            <person name="Zeng Q."/>
            <person name="Gargeya S."/>
            <person name="Fitzgerald M."/>
            <person name="Haas B."/>
            <person name="Abouelleil A."/>
            <person name="Allen A.W."/>
            <person name="Alvarado L."/>
            <person name="Arachchi H.M."/>
            <person name="Berlin A.M."/>
            <person name="Chapman S.B."/>
            <person name="Gainer-Dewar J."/>
            <person name="Goldberg J."/>
            <person name="Griggs A."/>
            <person name="Gujja S."/>
            <person name="Hansen M."/>
            <person name="Howarth C."/>
            <person name="Imamovic A."/>
            <person name="Ireland A."/>
            <person name="Larimer J."/>
            <person name="McCowan C."/>
            <person name="Murphy C."/>
            <person name="Pearson M."/>
            <person name="Poon T.W."/>
            <person name="Priest M."/>
            <person name="Roberts A."/>
            <person name="Saif S."/>
            <person name="Shea T."/>
            <person name="Sisk P."/>
            <person name="Sykes S."/>
            <person name="Wortman J."/>
            <person name="Nusbaum C."/>
            <person name="Birren B."/>
        </authorList>
    </citation>
    <scope>NUCLEOTIDE SEQUENCE [LARGE SCALE GENOMIC DNA]</scope>
    <source>
        <strain evidence="7 8">CBS 101466</strain>
    </source>
</reference>
<dbReference type="Proteomes" id="UP000030752">
    <property type="component" value="Unassembled WGS sequence"/>
</dbReference>
<dbReference type="AlphaFoldDB" id="W2S8T3"/>
<gene>
    <name evidence="7" type="ORF">HMPREF1541_09963</name>
</gene>
<keyword evidence="6" id="KW-1133">Transmembrane helix</keyword>
<dbReference type="Gene3D" id="3.90.550.10">
    <property type="entry name" value="Spore Coat Polysaccharide Biosynthesis Protein SpsA, Chain A"/>
    <property type="match status" value="1"/>
</dbReference>
<name>W2S8T3_CYPE1</name>
<dbReference type="HOGENOM" id="CLU_024327_2_1_1"/>
<dbReference type="EMBL" id="KB822713">
    <property type="protein sequence ID" value="ETN45087.1"/>
    <property type="molecule type" value="Genomic_DNA"/>
</dbReference>
<evidence type="ECO:0000256" key="4">
    <source>
        <dbReference type="PIRSR" id="PIRSR018153-1"/>
    </source>
</evidence>
<dbReference type="RefSeq" id="XP_008712857.1">
    <property type="nucleotide sequence ID" value="XM_008714635.1"/>
</dbReference>
<sequence length="510" mass="59092">MSGKASKTSSFVQRMLKNLPNTAPTPVLDEKSHKQSSTLSFFRRRIRLKGNSSISIPLGFVLLFPTIVLLLTLFLVIRHPSSTGRILVPAGTPPSIRRINEKHDRVFATGCLDPEVQNKGPRANAAFVVLARNKELDGVIQSIKSVERHFNRWFNYPYVFLNDGEFEQEFKDTIMNYTSSPVEFGTINSSMWGYPDWVDHEVAREGIRKQGDAAIMYGGMESYHHMCRFYSGFFYKHPLLDKYEWYWRVEPEITYFCDITYDPFVEMARANKTYGFTIAVKELKETVPNIFRYASAYMRTHSLKSQGLWEMFLEPQPEKAETKADDRKKTLPNEILETERGHQNIQDIDPEAMEGEKYNMCHFWSNFEIARLDWFRSKEYNDFFEMMDRSGGFWMERWGDAPIHSLAAGALLGVKDVHYFRDFGYRHTTIQHCPANAPTRQLPRIPWLEKTTDDPKARQEEDDYWATPDSPKENGVGCRCRCDTDIRDVEGKEGSCMNEWVEVAGGWASP</sequence>
<dbReference type="InterPro" id="IPR029044">
    <property type="entry name" value="Nucleotide-diphossugar_trans"/>
</dbReference>
<proteinExistence type="inferred from homology"/>
<dbReference type="GO" id="GO:0006487">
    <property type="term" value="P:protein N-linked glycosylation"/>
    <property type="evidence" value="ECO:0007669"/>
    <property type="project" value="TreeGrafter"/>
</dbReference>
<comment type="similarity">
    <text evidence="1">Belongs to the glycosyltransferase 15 family.</text>
</comment>
<dbReference type="PIRSF" id="PIRSF018153">
    <property type="entry name" value="Glyco_trans_15"/>
    <property type="match status" value="1"/>
</dbReference>
<keyword evidence="2" id="KW-0328">Glycosyltransferase</keyword>
<evidence type="ECO:0000313" key="7">
    <source>
        <dbReference type="EMBL" id="ETN45087.1"/>
    </source>
</evidence>
<dbReference type="InterPro" id="IPR002685">
    <property type="entry name" value="Glyco_trans_15"/>
</dbReference>
<keyword evidence="6" id="KW-0812">Transmembrane</keyword>
<feature type="active site" description="Nucleophile" evidence="4">
    <location>
        <position position="368"/>
    </location>
</feature>
<keyword evidence="6" id="KW-0472">Membrane</keyword>
<evidence type="ECO:0000256" key="3">
    <source>
        <dbReference type="ARBA" id="ARBA00022679"/>
    </source>
</evidence>
<dbReference type="GO" id="GO:0000032">
    <property type="term" value="P:cell wall mannoprotein biosynthetic process"/>
    <property type="evidence" value="ECO:0007669"/>
    <property type="project" value="TreeGrafter"/>
</dbReference>
<dbReference type="GO" id="GO:0000026">
    <property type="term" value="F:alpha-1,2-mannosyltransferase activity"/>
    <property type="evidence" value="ECO:0007669"/>
    <property type="project" value="TreeGrafter"/>
</dbReference>
<organism evidence="7 8">
    <name type="scientific">Cyphellophora europaea (strain CBS 101466)</name>
    <name type="common">Phialophora europaea</name>
    <dbReference type="NCBI Taxonomy" id="1220924"/>
    <lineage>
        <taxon>Eukaryota</taxon>
        <taxon>Fungi</taxon>
        <taxon>Dikarya</taxon>
        <taxon>Ascomycota</taxon>
        <taxon>Pezizomycotina</taxon>
        <taxon>Eurotiomycetes</taxon>
        <taxon>Chaetothyriomycetidae</taxon>
        <taxon>Chaetothyriales</taxon>
        <taxon>Cyphellophoraceae</taxon>
        <taxon>Cyphellophora</taxon>
    </lineage>
</organism>
<protein>
    <recommendedName>
        <fullName evidence="9">Mannosyltransferase</fullName>
    </recommendedName>
</protein>